<evidence type="ECO:0000313" key="2">
    <source>
        <dbReference type="EMBL" id="AFZ07947.1"/>
    </source>
</evidence>
<gene>
    <name evidence="2" type="ORF">Osc7112_3583</name>
</gene>
<dbReference type="STRING" id="179408.Osc7112_3583"/>
<dbReference type="Proteomes" id="UP000010478">
    <property type="component" value="Chromosome"/>
</dbReference>
<proteinExistence type="predicted"/>
<accession>K9VKC0</accession>
<evidence type="ECO:0000256" key="1">
    <source>
        <dbReference type="SAM" id="MobiDB-lite"/>
    </source>
</evidence>
<name>K9VKC0_9CYAN</name>
<dbReference type="HOGENOM" id="CLU_2602636_0_0_3"/>
<dbReference type="AlphaFoldDB" id="K9VKC0"/>
<organism evidence="2 3">
    <name type="scientific">Phormidium nigroviride PCC 7112</name>
    <dbReference type="NCBI Taxonomy" id="179408"/>
    <lineage>
        <taxon>Bacteria</taxon>
        <taxon>Bacillati</taxon>
        <taxon>Cyanobacteriota</taxon>
        <taxon>Cyanophyceae</taxon>
        <taxon>Oscillatoriophycideae</taxon>
        <taxon>Oscillatoriales</taxon>
        <taxon>Oscillatoriaceae</taxon>
        <taxon>Phormidium</taxon>
    </lineage>
</organism>
<evidence type="ECO:0000313" key="3">
    <source>
        <dbReference type="Proteomes" id="UP000010478"/>
    </source>
</evidence>
<dbReference type="KEGG" id="oni:Osc7112_3583"/>
<feature type="region of interest" description="Disordered" evidence="1">
    <location>
        <begin position="37"/>
        <end position="79"/>
    </location>
</feature>
<protein>
    <submittedName>
        <fullName evidence="2">Uncharacterized protein</fullName>
    </submittedName>
</protein>
<keyword evidence="3" id="KW-1185">Reference proteome</keyword>
<sequence>MVPATRFIRGINPKPTIENPCIPRIYLAQVNPKSTIENLKSNDPAQKRRQVSDNRRGGQKFLDLSSTSQIHGAASKSKI</sequence>
<reference evidence="2 3" key="1">
    <citation type="submission" date="2012-05" db="EMBL/GenBank/DDBJ databases">
        <title>Finished chromosome of genome of Oscillatoria sp. PCC 7112.</title>
        <authorList>
            <consortium name="US DOE Joint Genome Institute"/>
            <person name="Gugger M."/>
            <person name="Coursin T."/>
            <person name="Rippka R."/>
            <person name="Tandeau De Marsac N."/>
            <person name="Huntemann M."/>
            <person name="Wei C.-L."/>
            <person name="Han J."/>
            <person name="Detter J.C."/>
            <person name="Han C."/>
            <person name="Tapia R."/>
            <person name="Davenport K."/>
            <person name="Daligault H."/>
            <person name="Erkkila T."/>
            <person name="Gu W."/>
            <person name="Munk A.C.C."/>
            <person name="Teshima H."/>
            <person name="Xu Y."/>
            <person name="Chain P."/>
            <person name="Chen A."/>
            <person name="Krypides N."/>
            <person name="Mavromatis K."/>
            <person name="Markowitz V."/>
            <person name="Szeto E."/>
            <person name="Ivanova N."/>
            <person name="Mikhailova N."/>
            <person name="Ovchinnikova G."/>
            <person name="Pagani I."/>
            <person name="Pati A."/>
            <person name="Goodwin L."/>
            <person name="Peters L."/>
            <person name="Pitluck S."/>
            <person name="Woyke T."/>
            <person name="Kerfeld C."/>
        </authorList>
    </citation>
    <scope>NUCLEOTIDE SEQUENCE [LARGE SCALE GENOMIC DNA]</scope>
    <source>
        <strain evidence="2 3">PCC 7112</strain>
    </source>
</reference>
<dbReference type="EMBL" id="CP003614">
    <property type="protein sequence ID" value="AFZ07947.1"/>
    <property type="molecule type" value="Genomic_DNA"/>
</dbReference>